<reference evidence="2" key="2">
    <citation type="submission" date="2016-10" db="EMBL/GenBank/DDBJ databases">
        <authorList>
            <person name="de Groot N.N."/>
        </authorList>
    </citation>
    <scope>NUCLEOTIDE SEQUENCE [LARGE SCALE GENOMIC DNA]</scope>
    <source>
        <strain evidence="2">MO64</strain>
    </source>
</reference>
<dbReference type="KEGG" id="rgl:CS053_17530"/>
<dbReference type="EMBL" id="FOSR01000002">
    <property type="protein sequence ID" value="SFK38815.1"/>
    <property type="molecule type" value="Genomic_DNA"/>
</dbReference>
<reference evidence="1 4" key="3">
    <citation type="submission" date="2019-08" db="EMBL/GenBank/DDBJ databases">
        <title>Complete genome sequence of Rhodanobacter glycinis strain T01E-68 isolated from tomato root.</title>
        <authorList>
            <person name="Weon H.-Y."/>
            <person name="Lee S.A."/>
        </authorList>
    </citation>
    <scope>NUCLEOTIDE SEQUENCE [LARGE SCALE GENOMIC DNA]</scope>
    <source>
        <strain evidence="1 4">T01E-68</strain>
    </source>
</reference>
<sequence length="125" mass="13028">MITVLALALLLGSSHEGGFPARVTQAKLIEAGTAGTAYQKVLWGQIGNPTTDAYRSCLASNAPADTTPFTLVADVGADGKPSHVEVMPATPVAKCMAGQFTTWTLPKPPADPSPYPIEIDYSIAK</sequence>
<protein>
    <submittedName>
        <fullName evidence="1">Peptidase C13</fullName>
    </submittedName>
</protein>
<proteinExistence type="predicted"/>
<gene>
    <name evidence="1" type="ORF">CS053_17530</name>
    <name evidence="2" type="ORF">SAMN05192579_102184</name>
</gene>
<evidence type="ECO:0000313" key="3">
    <source>
        <dbReference type="Proteomes" id="UP000198725"/>
    </source>
</evidence>
<dbReference type="Proteomes" id="UP000198725">
    <property type="component" value="Unassembled WGS sequence"/>
</dbReference>
<evidence type="ECO:0000313" key="1">
    <source>
        <dbReference type="EMBL" id="QEE26107.1"/>
    </source>
</evidence>
<dbReference type="Proteomes" id="UP000321807">
    <property type="component" value="Chromosome"/>
</dbReference>
<reference evidence="3" key="1">
    <citation type="submission" date="2016-10" db="EMBL/GenBank/DDBJ databases">
        <authorList>
            <person name="Varghese N."/>
            <person name="Submissions S."/>
        </authorList>
    </citation>
    <scope>NUCLEOTIDE SEQUENCE [LARGE SCALE GENOMIC DNA]</scope>
    <source>
        <strain evidence="3">MO64</strain>
    </source>
</reference>
<name>A0A1I3Z439_9GAMM</name>
<evidence type="ECO:0000313" key="2">
    <source>
        <dbReference type="EMBL" id="SFK38815.1"/>
    </source>
</evidence>
<organism evidence="2 3">
    <name type="scientific">Rhodanobacter glycinis</name>
    <dbReference type="NCBI Taxonomy" id="582702"/>
    <lineage>
        <taxon>Bacteria</taxon>
        <taxon>Pseudomonadati</taxon>
        <taxon>Pseudomonadota</taxon>
        <taxon>Gammaproteobacteria</taxon>
        <taxon>Lysobacterales</taxon>
        <taxon>Rhodanobacteraceae</taxon>
        <taxon>Rhodanobacter</taxon>
    </lineage>
</organism>
<dbReference type="EMBL" id="CP042807">
    <property type="protein sequence ID" value="QEE26107.1"/>
    <property type="molecule type" value="Genomic_DNA"/>
</dbReference>
<dbReference type="RefSeq" id="WP_008210294.1">
    <property type="nucleotide sequence ID" value="NZ_CP042807.1"/>
</dbReference>
<dbReference type="AlphaFoldDB" id="A0A1I3Z439"/>
<keyword evidence="3" id="KW-1185">Reference proteome</keyword>
<accession>A0A1I3Z439</accession>
<evidence type="ECO:0000313" key="4">
    <source>
        <dbReference type="Proteomes" id="UP000321807"/>
    </source>
</evidence>